<sequence length="309" mass="36056">MKKPRKHHREHDSLRQDLTEFESEWCEFLTAFSTEDVLRVFASTNLGERCRELAIRRLKSLLSDHTSNKERIEIRVMRLLQKDLVSRLKEEGLSENLFQVLGEVVVHVANELSSSEDDKWFDLWSYIASECKTEFKKAVYIFQCLTMMVDDDKDFMVPTIENLIPEISSRLKPEGDLLLVDESCWVAAFVGAFCVIIHLIEIRIETVKEVMCSMVDSVRELVERRLEVGFVMGAFQEVESIVKKQLKWYCTSEYRLVKGLLWRLDEIEDMEMESKDVLLRINTSLESGVYDALKDIPKSELDWLSKPEA</sequence>
<accession>A0A1J3J5D4</accession>
<reference evidence="2" key="1">
    <citation type="submission" date="2016-07" db="EMBL/GenBank/DDBJ databases">
        <title>De novo transcriptome assembly of four accessions of the metal hyperaccumulator plant Noccaea caerulescens.</title>
        <authorList>
            <person name="Blande D."/>
            <person name="Halimaa P."/>
            <person name="Tervahauta A.I."/>
            <person name="Aarts M.G."/>
            <person name="Karenlampi S.O."/>
        </authorList>
    </citation>
    <scope>NUCLEOTIDE SEQUENCE</scope>
</reference>
<evidence type="ECO:0000259" key="1">
    <source>
        <dbReference type="Pfam" id="PF04510"/>
    </source>
</evidence>
<dbReference type="InterPro" id="IPR007598">
    <property type="entry name" value="DUF577"/>
</dbReference>
<evidence type="ECO:0000313" key="2">
    <source>
        <dbReference type="EMBL" id="JAU87675.1"/>
    </source>
</evidence>
<protein>
    <recommendedName>
        <fullName evidence="1">DUF577 domain-containing protein</fullName>
    </recommendedName>
</protein>
<dbReference type="Pfam" id="PF04510">
    <property type="entry name" value="DUF577"/>
    <property type="match status" value="1"/>
</dbReference>
<dbReference type="AlphaFoldDB" id="A0A1J3J5D4"/>
<dbReference type="PANTHER" id="PTHR31861">
    <property type="entry name" value="OS10G0507500 PROTEIN"/>
    <property type="match status" value="1"/>
</dbReference>
<dbReference type="PANTHER" id="PTHR31861:SF15">
    <property type="entry name" value="DUF577 DOMAIN-CONTAINING PROTEIN"/>
    <property type="match status" value="1"/>
</dbReference>
<organism evidence="2">
    <name type="scientific">Noccaea caerulescens</name>
    <name type="common">Alpine penny-cress</name>
    <name type="synonym">Thlaspi caerulescens</name>
    <dbReference type="NCBI Taxonomy" id="107243"/>
    <lineage>
        <taxon>Eukaryota</taxon>
        <taxon>Viridiplantae</taxon>
        <taxon>Streptophyta</taxon>
        <taxon>Embryophyta</taxon>
        <taxon>Tracheophyta</taxon>
        <taxon>Spermatophyta</taxon>
        <taxon>Magnoliopsida</taxon>
        <taxon>eudicotyledons</taxon>
        <taxon>Gunneridae</taxon>
        <taxon>Pentapetalae</taxon>
        <taxon>rosids</taxon>
        <taxon>malvids</taxon>
        <taxon>Brassicales</taxon>
        <taxon>Brassicaceae</taxon>
        <taxon>Coluteocarpeae</taxon>
        <taxon>Noccaea</taxon>
    </lineage>
</organism>
<dbReference type="EMBL" id="GEVM01018263">
    <property type="protein sequence ID" value="JAU87675.1"/>
    <property type="molecule type" value="Transcribed_RNA"/>
</dbReference>
<name>A0A1J3J5D4_NOCCA</name>
<proteinExistence type="predicted"/>
<feature type="domain" description="DUF577" evidence="1">
    <location>
        <begin position="77"/>
        <end position="251"/>
    </location>
</feature>
<gene>
    <name evidence="2" type="ORF">MP_TR6188_c0_g1_i1_g.17685</name>
</gene>